<keyword evidence="5" id="KW-0326">Glycosidase</keyword>
<evidence type="ECO:0000256" key="7">
    <source>
        <dbReference type="SAM" id="MobiDB-lite"/>
    </source>
</evidence>
<name>A0A8J2K7E7_9HEXA</name>
<evidence type="ECO:0000256" key="3">
    <source>
        <dbReference type="ARBA" id="ARBA00022801"/>
    </source>
</evidence>
<keyword evidence="3" id="KW-0378">Hydrolase</keyword>
<dbReference type="GO" id="GO:0008422">
    <property type="term" value="F:beta-glucosidase activity"/>
    <property type="evidence" value="ECO:0007669"/>
    <property type="project" value="TreeGrafter"/>
</dbReference>
<dbReference type="FunFam" id="3.20.20.80:FF:000013">
    <property type="entry name" value="lactase-phlorizin hydrolase"/>
    <property type="match status" value="1"/>
</dbReference>
<keyword evidence="4" id="KW-0325">Glycoprotein</keyword>
<dbReference type="InterPro" id="IPR033132">
    <property type="entry name" value="GH_1_N_CS"/>
</dbReference>
<dbReference type="PANTHER" id="PTHR10353">
    <property type="entry name" value="GLYCOSYL HYDROLASE"/>
    <property type="match status" value="1"/>
</dbReference>
<evidence type="ECO:0000256" key="4">
    <source>
        <dbReference type="ARBA" id="ARBA00023180"/>
    </source>
</evidence>
<comment type="similarity">
    <text evidence="1 6">Belongs to the glycosyl hydrolase 1 family.</text>
</comment>
<reference evidence="8" key="1">
    <citation type="submission" date="2021-06" db="EMBL/GenBank/DDBJ databases">
        <authorList>
            <person name="Hodson N. C."/>
            <person name="Mongue J. A."/>
            <person name="Jaron S. K."/>
        </authorList>
    </citation>
    <scope>NUCLEOTIDE SEQUENCE</scope>
</reference>
<comment type="caution">
    <text evidence="8">The sequence shown here is derived from an EMBL/GenBank/DDBJ whole genome shotgun (WGS) entry which is preliminary data.</text>
</comment>
<keyword evidence="9" id="KW-1185">Reference proteome</keyword>
<dbReference type="OrthoDB" id="65569at2759"/>
<accession>A0A8J2K7E7</accession>
<dbReference type="AlphaFoldDB" id="A0A8J2K7E7"/>
<dbReference type="PROSITE" id="PS00653">
    <property type="entry name" value="GLYCOSYL_HYDROL_F1_2"/>
    <property type="match status" value="1"/>
</dbReference>
<evidence type="ECO:0000256" key="2">
    <source>
        <dbReference type="ARBA" id="ARBA00011738"/>
    </source>
</evidence>
<dbReference type="InterPro" id="IPR001360">
    <property type="entry name" value="Glyco_hydro_1"/>
</dbReference>
<comment type="subunit">
    <text evidence="2">Homodimer.</text>
</comment>
<dbReference type="GO" id="GO:0005975">
    <property type="term" value="P:carbohydrate metabolic process"/>
    <property type="evidence" value="ECO:0007669"/>
    <property type="project" value="InterPro"/>
</dbReference>
<gene>
    <name evidence="8" type="ORF">AFUS01_LOCUS9992</name>
</gene>
<organism evidence="8 9">
    <name type="scientific">Allacma fusca</name>
    <dbReference type="NCBI Taxonomy" id="39272"/>
    <lineage>
        <taxon>Eukaryota</taxon>
        <taxon>Metazoa</taxon>
        <taxon>Ecdysozoa</taxon>
        <taxon>Arthropoda</taxon>
        <taxon>Hexapoda</taxon>
        <taxon>Collembola</taxon>
        <taxon>Symphypleona</taxon>
        <taxon>Sminthuridae</taxon>
        <taxon>Allacma</taxon>
    </lineage>
</organism>
<protein>
    <recommendedName>
        <fullName evidence="10">Lactase-phlorizin hydrolase</fullName>
    </recommendedName>
</protein>
<dbReference type="Proteomes" id="UP000708208">
    <property type="component" value="Unassembled WGS sequence"/>
</dbReference>
<evidence type="ECO:0000313" key="9">
    <source>
        <dbReference type="Proteomes" id="UP000708208"/>
    </source>
</evidence>
<evidence type="ECO:0000313" key="8">
    <source>
        <dbReference type="EMBL" id="CAG7720728.1"/>
    </source>
</evidence>
<dbReference type="Pfam" id="PF00232">
    <property type="entry name" value="Glyco_hydro_1"/>
    <property type="match status" value="1"/>
</dbReference>
<evidence type="ECO:0000256" key="1">
    <source>
        <dbReference type="ARBA" id="ARBA00010838"/>
    </source>
</evidence>
<evidence type="ECO:0000256" key="5">
    <source>
        <dbReference type="ARBA" id="ARBA00023295"/>
    </source>
</evidence>
<dbReference type="EMBL" id="CAJVCH010073205">
    <property type="protein sequence ID" value="CAG7720728.1"/>
    <property type="molecule type" value="Genomic_DNA"/>
</dbReference>
<evidence type="ECO:0000256" key="6">
    <source>
        <dbReference type="RuleBase" id="RU003690"/>
    </source>
</evidence>
<dbReference type="PANTHER" id="PTHR10353:SF36">
    <property type="entry name" value="LP05116P"/>
    <property type="match status" value="1"/>
</dbReference>
<feature type="region of interest" description="Disordered" evidence="7">
    <location>
        <begin position="529"/>
        <end position="554"/>
    </location>
</feature>
<feature type="compositionally biased region" description="Polar residues" evidence="7">
    <location>
        <begin position="539"/>
        <end position="554"/>
    </location>
</feature>
<evidence type="ECO:0008006" key="10">
    <source>
        <dbReference type="Google" id="ProtNLM"/>
    </source>
</evidence>
<sequence length="723" mass="81257">MSFPEGAERIYYGGIFLFALQRMKSIKNRMPAAPWLRREVQRAGAYRSSCNNNKKRGPADDDCESEGDWSEQCDPFMIIHAYSNCSSVKVATRNNTALIVSPSAKLFTFIVLICSCIGQSLCSPYSSRVEQVSGSSVSPQFQKDPGLSKYFRYLIVGSNLTSDRVVTVNESQSCDRNQSVPVPTEESVIFNLAHSDSDLRDIILTMGSEDNSNEFYYDVFPPNFKWGVATSSYQVEGGWNADGKGETIWDRFTHSNPSRILDKSNGDVACDSYHKYEEDVKLVKDLGAKFYRLSVSWARILPKGTIEVINQAGIDYYNKIIDALVAEGIEPVLTLYHWDLPQNLQELGGWQNEELIGIFGDYARICYQNFGDRVKLWVTINEPYVFCIHGYDDGSFAPGIKEPAVQPYLCVHTVLKAHAMAYHIYKEEFSVKQNGKVGIAADSWWYEPASDSPEDKEAAERALQFRLGWIMGPIFKGDYPPIMRKLIDGHSKLENRSESRLPYFSPDWSTRLKGSSDFFGLNHYTTQLVSPSPPDAQHPSWSSDSETSRTVDPSWPGTGSQWLKVVPWGLRKLLVWIKNEYGSPEIIITENGCSDNGGLEDIQRVDYFRSYINEVLKAIKLDGCNVTGYFAWALMDVFEWSVGYTEKFGLYSVNFNDPNRTRTPKTSVATVKKIYAENGFPAPKLLTASASEHSSLGSKELYCSTTVLCMALIFLALGVLLAI</sequence>
<proteinExistence type="inferred from homology"/>